<proteinExistence type="predicted"/>
<feature type="domain" description="RNase H type-1" evidence="1">
    <location>
        <begin position="30"/>
        <end position="182"/>
    </location>
</feature>
<dbReference type="InterPro" id="IPR036397">
    <property type="entry name" value="RNaseH_sf"/>
</dbReference>
<evidence type="ECO:0000259" key="1">
    <source>
        <dbReference type="PROSITE" id="PS50879"/>
    </source>
</evidence>
<sequence>MSIGAPIHSGLSGRRYDGARGIHGRVPVSGSTRLIIATDGSWKDWISGSGYVTHNGYWELSGRILKGPRQLNPIHNHGTGALAAELRAVGMALERFPGRAARILVDSQAALGFLWSWQAGDIDRMPTGYSLRPRINGDSRPALVRFAELIAGRTDLRFVHVRGHDGHAMNEVADSLAKIGRTALANRRRELEVAERATALVAAFMQVIRGGEAA</sequence>
<dbReference type="PATRIC" id="fig|1415166.3.peg.6171"/>
<dbReference type="Gene3D" id="3.30.420.10">
    <property type="entry name" value="Ribonuclease H-like superfamily/Ribonuclease H"/>
    <property type="match status" value="1"/>
</dbReference>
<keyword evidence="3" id="KW-1185">Reference proteome</keyword>
<evidence type="ECO:0000313" key="2">
    <source>
        <dbReference type="EMBL" id="AHH20768.1"/>
    </source>
</evidence>
<dbReference type="GO" id="GO:0004523">
    <property type="term" value="F:RNA-DNA hybrid ribonuclease activity"/>
    <property type="evidence" value="ECO:0007669"/>
    <property type="project" value="InterPro"/>
</dbReference>
<dbReference type="KEGG" id="nno:NONO_c59920"/>
<dbReference type="GO" id="GO:0003676">
    <property type="term" value="F:nucleic acid binding"/>
    <property type="evidence" value="ECO:0007669"/>
    <property type="project" value="InterPro"/>
</dbReference>
<dbReference type="OrthoDB" id="4923321at2"/>
<dbReference type="STRING" id="1415166.NONO_c59920"/>
<dbReference type="InterPro" id="IPR002156">
    <property type="entry name" value="RNaseH_domain"/>
</dbReference>
<dbReference type="Proteomes" id="UP000019150">
    <property type="component" value="Chromosome"/>
</dbReference>
<dbReference type="PROSITE" id="PS50879">
    <property type="entry name" value="RNASE_H_1"/>
    <property type="match status" value="1"/>
</dbReference>
<dbReference type="InterPro" id="IPR012337">
    <property type="entry name" value="RNaseH-like_sf"/>
</dbReference>
<gene>
    <name evidence="2" type="ORF">NONO_c59920</name>
</gene>
<reference evidence="2 3" key="1">
    <citation type="journal article" date="2014" name="Appl. Environ. Microbiol.">
        <title>Insights into the Microbial Degradation of Rubber and Gutta-Percha by Analysis of the Complete Genome of Nocardia nova SH22a.</title>
        <authorList>
            <person name="Luo Q."/>
            <person name="Hiessl S."/>
            <person name="Poehlein A."/>
            <person name="Daniel R."/>
            <person name="Steinbuchel A."/>
        </authorList>
    </citation>
    <scope>NUCLEOTIDE SEQUENCE [LARGE SCALE GENOMIC DNA]</scope>
    <source>
        <strain evidence="2">SH22a</strain>
    </source>
</reference>
<dbReference type="SUPFAM" id="SSF53098">
    <property type="entry name" value="Ribonuclease H-like"/>
    <property type="match status" value="1"/>
</dbReference>
<dbReference type="HOGENOM" id="CLU_1287760_0_0_11"/>
<dbReference type="eggNOG" id="COG0328">
    <property type="taxonomic scope" value="Bacteria"/>
</dbReference>
<name>W5TP91_9NOCA</name>
<dbReference type="RefSeq" id="WP_025352119.1">
    <property type="nucleotide sequence ID" value="NZ_CP006850.1"/>
</dbReference>
<dbReference type="EMBL" id="CP006850">
    <property type="protein sequence ID" value="AHH20768.1"/>
    <property type="molecule type" value="Genomic_DNA"/>
</dbReference>
<evidence type="ECO:0000313" key="3">
    <source>
        <dbReference type="Proteomes" id="UP000019150"/>
    </source>
</evidence>
<dbReference type="AlphaFoldDB" id="W5TP91"/>
<organism evidence="2 3">
    <name type="scientific">Nocardia nova SH22a</name>
    <dbReference type="NCBI Taxonomy" id="1415166"/>
    <lineage>
        <taxon>Bacteria</taxon>
        <taxon>Bacillati</taxon>
        <taxon>Actinomycetota</taxon>
        <taxon>Actinomycetes</taxon>
        <taxon>Mycobacteriales</taxon>
        <taxon>Nocardiaceae</taxon>
        <taxon>Nocardia</taxon>
    </lineage>
</organism>
<dbReference type="Pfam" id="PF00075">
    <property type="entry name" value="RNase_H"/>
    <property type="match status" value="1"/>
</dbReference>
<accession>W5TP91</accession>
<protein>
    <submittedName>
        <fullName evidence="2">Ribonuclease H-like protein</fullName>
    </submittedName>
</protein>